<keyword evidence="1" id="KW-1185">Reference proteome</keyword>
<reference evidence="2" key="1">
    <citation type="submission" date="2025-08" db="UniProtKB">
        <authorList>
            <consortium name="RefSeq"/>
        </authorList>
    </citation>
    <scope>IDENTIFICATION</scope>
    <source>
        <tissue evidence="2">Gonads</tissue>
    </source>
</reference>
<dbReference type="Proteomes" id="UP000085678">
    <property type="component" value="Unplaced"/>
</dbReference>
<dbReference type="InParanoid" id="A0A1S3HJ42"/>
<dbReference type="GeneID" id="106155711"/>
<name>A0A1S3HJ42_LINAN</name>
<gene>
    <name evidence="2" type="primary">LOC106155711</name>
</gene>
<evidence type="ECO:0000313" key="1">
    <source>
        <dbReference type="Proteomes" id="UP000085678"/>
    </source>
</evidence>
<organism evidence="1 2">
    <name type="scientific">Lingula anatina</name>
    <name type="common">Brachiopod</name>
    <name type="synonym">Lingula unguis</name>
    <dbReference type="NCBI Taxonomy" id="7574"/>
    <lineage>
        <taxon>Eukaryota</taxon>
        <taxon>Metazoa</taxon>
        <taxon>Spiralia</taxon>
        <taxon>Lophotrochozoa</taxon>
        <taxon>Brachiopoda</taxon>
        <taxon>Linguliformea</taxon>
        <taxon>Lingulata</taxon>
        <taxon>Lingulida</taxon>
        <taxon>Linguloidea</taxon>
        <taxon>Lingulidae</taxon>
        <taxon>Lingula</taxon>
    </lineage>
</organism>
<dbReference type="AlphaFoldDB" id="A0A1S3HJ42"/>
<sequence length="104" mass="11415">MSVYQLHKITLRCLADPRKVVENVVQTSLSTGLFVPLLAKAHYGSRKNTHLVDCPIDSGGIHELVSCLIMQLSKHGLATVTKDGKLTPVANITDMDGKWIPYDT</sequence>
<evidence type="ECO:0000313" key="2">
    <source>
        <dbReference type="RefSeq" id="XP_013386133.1"/>
    </source>
</evidence>
<proteinExistence type="predicted"/>
<accession>A0A1S3HJ42</accession>
<dbReference type="RefSeq" id="XP_013386133.1">
    <property type="nucleotide sequence ID" value="XM_013530679.1"/>
</dbReference>
<protein>
    <submittedName>
        <fullName evidence="2">Uncharacterized protein LOC106155711</fullName>
    </submittedName>
</protein>
<dbReference type="KEGG" id="lak:106155711"/>